<protein>
    <submittedName>
        <fullName evidence="6">UNC-like C-terminal-domain-containing protein</fullName>
    </submittedName>
</protein>
<comment type="caution">
    <text evidence="6">The sequence shown here is derived from an EMBL/GenBank/DDBJ whole genome shotgun (WGS) entry which is preliminary data.</text>
</comment>
<gene>
    <name evidence="6" type="ORF">C1645_696196</name>
</gene>
<keyword evidence="7" id="KW-1185">Reference proteome</keyword>
<proteinExistence type="predicted"/>
<dbReference type="OrthoDB" id="342281at2759"/>
<evidence type="ECO:0000259" key="5">
    <source>
        <dbReference type="PROSITE" id="PS51469"/>
    </source>
</evidence>
<evidence type="ECO:0000313" key="7">
    <source>
        <dbReference type="Proteomes" id="UP000265703"/>
    </source>
</evidence>
<dbReference type="PANTHER" id="PTHR12911:SF8">
    <property type="entry name" value="KLAROID PROTEIN-RELATED"/>
    <property type="match status" value="1"/>
</dbReference>
<evidence type="ECO:0000313" key="6">
    <source>
        <dbReference type="EMBL" id="RIA87305.1"/>
    </source>
</evidence>
<dbReference type="PANTHER" id="PTHR12911">
    <property type="entry name" value="SAD1/UNC-84-LIKE PROTEIN-RELATED"/>
    <property type="match status" value="1"/>
</dbReference>
<organism evidence="6 7">
    <name type="scientific">Glomus cerebriforme</name>
    <dbReference type="NCBI Taxonomy" id="658196"/>
    <lineage>
        <taxon>Eukaryota</taxon>
        <taxon>Fungi</taxon>
        <taxon>Fungi incertae sedis</taxon>
        <taxon>Mucoromycota</taxon>
        <taxon>Glomeromycotina</taxon>
        <taxon>Glomeromycetes</taxon>
        <taxon>Glomerales</taxon>
        <taxon>Glomeraceae</taxon>
        <taxon>Glomus</taxon>
    </lineage>
</organism>
<dbReference type="Pfam" id="PF07738">
    <property type="entry name" value="Sad1_UNC"/>
    <property type="match status" value="1"/>
</dbReference>
<dbReference type="InterPro" id="IPR045119">
    <property type="entry name" value="SUN1-5"/>
</dbReference>
<dbReference type="STRING" id="658196.A0A397STF5"/>
<dbReference type="Proteomes" id="UP000265703">
    <property type="component" value="Unassembled WGS sequence"/>
</dbReference>
<dbReference type="GO" id="GO:0034993">
    <property type="term" value="C:meiotic nuclear membrane microtubule tethering complex"/>
    <property type="evidence" value="ECO:0007669"/>
    <property type="project" value="TreeGrafter"/>
</dbReference>
<evidence type="ECO:0000256" key="2">
    <source>
        <dbReference type="ARBA" id="ARBA00022692"/>
    </source>
</evidence>
<keyword evidence="2" id="KW-0812">Transmembrane</keyword>
<sequence length="182" mass="20825">MIEGTSPDYALYTGGAEILPQRTSRTYEIWPSKPYQRLWGKLTHRNVITSKKPETVISPNVNVGECWCFNGTQGQIGIKLSRNVIVTHITYSHIGKGVSIDPISSAPREFELWGLNEDFKIFLGKYQYDLNGRPSQIFNVPDEIAKKNNRRISSVVMRVMNNHENPKFTCLYRLQIHGIMPN</sequence>
<dbReference type="GO" id="GO:0043495">
    <property type="term" value="F:protein-membrane adaptor activity"/>
    <property type="evidence" value="ECO:0007669"/>
    <property type="project" value="TreeGrafter"/>
</dbReference>
<dbReference type="EMBL" id="QKYT01000315">
    <property type="protein sequence ID" value="RIA87305.1"/>
    <property type="molecule type" value="Genomic_DNA"/>
</dbReference>
<dbReference type="PROSITE" id="PS51469">
    <property type="entry name" value="SUN"/>
    <property type="match status" value="1"/>
</dbReference>
<reference evidence="6 7" key="1">
    <citation type="submission" date="2018-06" db="EMBL/GenBank/DDBJ databases">
        <title>Comparative genomics reveals the genomic features of Rhizophagus irregularis, R. cerebriforme, R. diaphanum and Gigaspora rosea, and their symbiotic lifestyle signature.</title>
        <authorList>
            <person name="Morin E."/>
            <person name="San Clemente H."/>
            <person name="Chen E.C.H."/>
            <person name="De La Providencia I."/>
            <person name="Hainaut M."/>
            <person name="Kuo A."/>
            <person name="Kohler A."/>
            <person name="Murat C."/>
            <person name="Tang N."/>
            <person name="Roy S."/>
            <person name="Loubradou J."/>
            <person name="Henrissat B."/>
            <person name="Grigoriev I.V."/>
            <person name="Corradi N."/>
            <person name="Roux C."/>
            <person name="Martin F.M."/>
        </authorList>
    </citation>
    <scope>NUCLEOTIDE SEQUENCE [LARGE SCALE GENOMIC DNA]</scope>
    <source>
        <strain evidence="6 7">DAOM 227022</strain>
    </source>
</reference>
<dbReference type="Gene3D" id="2.60.120.260">
    <property type="entry name" value="Galactose-binding domain-like"/>
    <property type="match status" value="1"/>
</dbReference>
<dbReference type="InterPro" id="IPR012919">
    <property type="entry name" value="SUN_dom"/>
</dbReference>
<accession>A0A397STF5</accession>
<evidence type="ECO:0000256" key="3">
    <source>
        <dbReference type="ARBA" id="ARBA00022989"/>
    </source>
</evidence>
<evidence type="ECO:0000256" key="1">
    <source>
        <dbReference type="ARBA" id="ARBA00004370"/>
    </source>
</evidence>
<comment type="subcellular location">
    <subcellularLocation>
        <location evidence="1">Membrane</location>
    </subcellularLocation>
</comment>
<dbReference type="AlphaFoldDB" id="A0A397STF5"/>
<keyword evidence="3" id="KW-1133">Transmembrane helix</keyword>
<evidence type="ECO:0000256" key="4">
    <source>
        <dbReference type="ARBA" id="ARBA00023136"/>
    </source>
</evidence>
<name>A0A397STF5_9GLOM</name>
<feature type="domain" description="SUN" evidence="5">
    <location>
        <begin position="15"/>
        <end position="181"/>
    </location>
</feature>
<keyword evidence="4" id="KW-0472">Membrane</keyword>